<evidence type="ECO:0000313" key="2">
    <source>
        <dbReference type="Proteomes" id="UP000002029"/>
    </source>
</evidence>
<dbReference type="STRING" id="479432.Sros_1488"/>
<sequence length="107" mass="11818">MEQSRWNDDLDIEVQLTRVNEELRSVRLDLAKVEGQAEAARGLVTVRVGADCRIRDLKLDPRVMRLPSAELAEAIKEAANTAVDQVAGRAREITAVLTGEASEGYTR</sequence>
<dbReference type="Pfam" id="PF02575">
    <property type="entry name" value="YbaB_DNA_bd"/>
    <property type="match status" value="1"/>
</dbReference>
<dbReference type="InterPro" id="IPR036894">
    <property type="entry name" value="YbaB-like_sf"/>
</dbReference>
<dbReference type="GO" id="GO:0003677">
    <property type="term" value="F:DNA binding"/>
    <property type="evidence" value="ECO:0007669"/>
    <property type="project" value="InterPro"/>
</dbReference>
<dbReference type="Gene3D" id="3.30.1310.10">
    <property type="entry name" value="Nucleoid-associated protein YbaB-like domain"/>
    <property type="match status" value="1"/>
</dbReference>
<keyword evidence="2" id="KW-1185">Reference proteome</keyword>
<dbReference type="eggNOG" id="COG0718">
    <property type="taxonomic scope" value="Bacteria"/>
</dbReference>
<dbReference type="KEGG" id="sro:Sros_1488"/>
<dbReference type="RefSeq" id="WP_012888226.1">
    <property type="nucleotide sequence ID" value="NC_013595.1"/>
</dbReference>
<organism evidence="1 2">
    <name type="scientific">Streptosporangium roseum (strain ATCC 12428 / DSM 43021 / JCM 3005 / KCTC 9067 / NCIMB 10171 / NRRL 2505 / NI 9100)</name>
    <dbReference type="NCBI Taxonomy" id="479432"/>
    <lineage>
        <taxon>Bacteria</taxon>
        <taxon>Bacillati</taxon>
        <taxon>Actinomycetota</taxon>
        <taxon>Actinomycetes</taxon>
        <taxon>Streptosporangiales</taxon>
        <taxon>Streptosporangiaceae</taxon>
        <taxon>Streptosporangium</taxon>
    </lineage>
</organism>
<dbReference type="EMBL" id="CP001814">
    <property type="protein sequence ID" value="ACZ84481.1"/>
    <property type="molecule type" value="Genomic_DNA"/>
</dbReference>
<proteinExistence type="predicted"/>
<reference evidence="1 2" key="1">
    <citation type="journal article" date="2010" name="Stand. Genomic Sci.">
        <title>Complete genome sequence of Streptosporangium roseum type strain (NI 9100).</title>
        <authorList>
            <person name="Nolan M."/>
            <person name="Sikorski J."/>
            <person name="Jando M."/>
            <person name="Lucas S."/>
            <person name="Lapidus A."/>
            <person name="Glavina Del Rio T."/>
            <person name="Chen F."/>
            <person name="Tice H."/>
            <person name="Pitluck S."/>
            <person name="Cheng J.F."/>
            <person name="Chertkov O."/>
            <person name="Sims D."/>
            <person name="Meincke L."/>
            <person name="Brettin T."/>
            <person name="Han C."/>
            <person name="Detter J.C."/>
            <person name="Bruce D."/>
            <person name="Goodwin L."/>
            <person name="Land M."/>
            <person name="Hauser L."/>
            <person name="Chang Y.J."/>
            <person name="Jeffries C.D."/>
            <person name="Ivanova N."/>
            <person name="Mavromatis K."/>
            <person name="Mikhailova N."/>
            <person name="Chen A."/>
            <person name="Palaniappan K."/>
            <person name="Chain P."/>
            <person name="Rohde M."/>
            <person name="Goker M."/>
            <person name="Bristow J."/>
            <person name="Eisen J.A."/>
            <person name="Markowitz V."/>
            <person name="Hugenholtz P."/>
            <person name="Kyrpides N.C."/>
            <person name="Klenk H.P."/>
        </authorList>
    </citation>
    <scope>NUCLEOTIDE SEQUENCE [LARGE SCALE GENOMIC DNA]</scope>
    <source>
        <strain evidence="2">ATCC 12428 / DSM 43021 / JCM 3005 / NI 9100</strain>
    </source>
</reference>
<evidence type="ECO:0000313" key="1">
    <source>
        <dbReference type="EMBL" id="ACZ84481.1"/>
    </source>
</evidence>
<dbReference type="AlphaFoldDB" id="D2AQD7"/>
<dbReference type="InterPro" id="IPR004401">
    <property type="entry name" value="YbaB/EbfC"/>
</dbReference>
<gene>
    <name evidence="1" type="ordered locus">Sros_1488</name>
</gene>
<protein>
    <submittedName>
        <fullName evidence="1">Uncharacterized protein</fullName>
    </submittedName>
</protein>
<dbReference type="HOGENOM" id="CLU_2208618_0_0_11"/>
<dbReference type="SUPFAM" id="SSF82607">
    <property type="entry name" value="YbaB-like"/>
    <property type="match status" value="1"/>
</dbReference>
<accession>D2AQD7</accession>
<name>D2AQD7_STRRD</name>
<dbReference type="Proteomes" id="UP000002029">
    <property type="component" value="Chromosome"/>
</dbReference>